<dbReference type="Proteomes" id="UP000561271">
    <property type="component" value="Unassembled WGS sequence"/>
</dbReference>
<name>A0A6V8Q0T0_9ACTN</name>
<feature type="non-terminal residue" evidence="1">
    <location>
        <position position="1"/>
    </location>
</feature>
<comment type="caution">
    <text evidence="1">The sequence shown here is derived from an EMBL/GenBank/DDBJ whole genome shotgun (WGS) entry which is preliminary data.</text>
</comment>
<evidence type="ECO:0000313" key="1">
    <source>
        <dbReference type="EMBL" id="GFP38093.1"/>
    </source>
</evidence>
<organism evidence="1 2">
    <name type="scientific">Candidatus Hakubella thermalkaliphila</name>
    <dbReference type="NCBI Taxonomy" id="2754717"/>
    <lineage>
        <taxon>Bacteria</taxon>
        <taxon>Bacillati</taxon>
        <taxon>Actinomycetota</taxon>
        <taxon>Actinomycetota incertae sedis</taxon>
        <taxon>Candidatus Hakubellales</taxon>
        <taxon>Candidatus Hakubellaceae</taxon>
        <taxon>Candidatus Hakubella</taxon>
    </lineage>
</organism>
<evidence type="ECO:0000313" key="2">
    <source>
        <dbReference type="Proteomes" id="UP000561271"/>
    </source>
</evidence>
<dbReference type="AlphaFoldDB" id="A0A6V8Q0T0"/>
<reference evidence="1 2" key="1">
    <citation type="journal article" date="2020" name="Front. Microbiol.">
        <title>Single-cell genomics of novel Actinobacteria with the Wood-Ljungdahl pathway discovered in a serpentinizing system.</title>
        <authorList>
            <person name="Merino N."/>
            <person name="Kawai M."/>
            <person name="Boyd E.S."/>
            <person name="Colman D.R."/>
            <person name="McGlynn S.E."/>
            <person name="Nealson K.H."/>
            <person name="Kurokawa K."/>
            <person name="Hongoh Y."/>
        </authorList>
    </citation>
    <scope>NUCLEOTIDE SEQUENCE [LARGE SCALE GENOMIC DNA]</scope>
    <source>
        <strain evidence="1 2">S44</strain>
    </source>
</reference>
<dbReference type="EMBL" id="BLSC01000324">
    <property type="protein sequence ID" value="GFP38093.1"/>
    <property type="molecule type" value="Genomic_DNA"/>
</dbReference>
<gene>
    <name evidence="1" type="ORF">HKBW3S44_01773</name>
</gene>
<proteinExistence type="predicted"/>
<protein>
    <submittedName>
        <fullName evidence="1">Uncharacterized protein</fullName>
    </submittedName>
</protein>
<sequence length="41" mass="4715">FTVGETRAACPQEIGKPFAYFIPTMEERQQAGESPFEYIFK</sequence>
<accession>A0A6V8Q0T0</accession>